<feature type="region of interest" description="Disordered" evidence="1">
    <location>
        <begin position="727"/>
        <end position="771"/>
    </location>
</feature>
<evidence type="ECO:0008006" key="5">
    <source>
        <dbReference type="Google" id="ProtNLM"/>
    </source>
</evidence>
<feature type="compositionally biased region" description="Polar residues" evidence="1">
    <location>
        <begin position="563"/>
        <end position="589"/>
    </location>
</feature>
<feature type="compositionally biased region" description="Polar residues" evidence="1">
    <location>
        <begin position="727"/>
        <end position="744"/>
    </location>
</feature>
<reference evidence="3 4" key="1">
    <citation type="submission" date="2016-07" db="EMBL/GenBank/DDBJ databases">
        <title>Pervasive Adenine N6-methylation of Active Genes in Fungi.</title>
        <authorList>
            <consortium name="DOE Joint Genome Institute"/>
            <person name="Mondo S.J."/>
            <person name="Dannebaum R.O."/>
            <person name="Kuo R.C."/>
            <person name="Labutti K."/>
            <person name="Haridas S."/>
            <person name="Kuo A."/>
            <person name="Salamov A."/>
            <person name="Ahrendt S.R."/>
            <person name="Lipzen A."/>
            <person name="Sullivan W."/>
            <person name="Andreopoulos W.B."/>
            <person name="Clum A."/>
            <person name="Lindquist E."/>
            <person name="Daum C."/>
            <person name="Ramamoorthy G.K."/>
            <person name="Gryganskyi A."/>
            <person name="Culley D."/>
            <person name="Magnuson J.K."/>
            <person name="James T.Y."/>
            <person name="O'Malley M.A."/>
            <person name="Stajich J.E."/>
            <person name="Spatafora J.W."/>
            <person name="Visel A."/>
            <person name="Grigoriev I.V."/>
        </authorList>
    </citation>
    <scope>NUCLEOTIDE SEQUENCE [LARGE SCALE GENOMIC DNA]</scope>
    <source>
        <strain evidence="3 4">CBS 129021</strain>
    </source>
</reference>
<feature type="region of interest" description="Disordered" evidence="1">
    <location>
        <begin position="1"/>
        <end position="466"/>
    </location>
</feature>
<feature type="compositionally biased region" description="Polar residues" evidence="1">
    <location>
        <begin position="351"/>
        <end position="362"/>
    </location>
</feature>
<dbReference type="InParanoid" id="A0A1Y2ED33"/>
<feature type="transmembrane region" description="Helical" evidence="2">
    <location>
        <begin position="825"/>
        <end position="846"/>
    </location>
</feature>
<feature type="compositionally biased region" description="Basic and acidic residues" evidence="1">
    <location>
        <begin position="405"/>
        <end position="416"/>
    </location>
</feature>
<sequence length="927" mass="101160">MSSPASSSSSRSPRRRPLRERSNSQQNTLASGIRLVPYSPPRPETTSSASETESSRQDEGDHDATHNSSPTARRKRSSEKEAYLATSPASALSSPSSSTSTLVRAKGRSVSGTKLGSGSTGAGPSTPPPALRRGSYGGNVSVVNAPSRHDRPLASPSRRSPRPRVDKIISVNSDKTFSIVLKPTRAPDGTAADQDRSSNTPSQSNYSTTSSHEGISFDAPQHDRDFEPSSPPTSVAERSVSPYSPASTPVPEEHNSSDSPWNYCMVGGLRKVPTVPAAHQTGKDKEVAPLSISLPPVAEDPSSQAQSSPLAAKPSFNSESSEQTNTTIEETTNYKVLGRSSPPCHSDSDSVEATPSSHSNYQLLGESSPVHPFVSSPLRELSNTDTPGSKNFIVHNYPSLSSFDTDSRSPRPKYSDDSLALPGEQDSLLQEQPSEESSGVRGKYSQESLVVPPLKPRKRSSSEKFGYYKQRSRESLRGRASSFSSISSIINQDVTSTYLASTPNLVRLGSTPSTTSLNQPSWARPSSAVPSRLRMEPEPHVWSSQLSTVMSEYEGSERDSRALSLTESHSLPSRQDSRSMSGLSMTGGRTSRHSRHILSISSSVAPAEEVSLPRSQPGSDSLDRPGPSFARSPRELPSPPIRMVRDVDEDGDGLADLHDIQELNHKSSRPRMSPRLASKSSDRSIRSSASSRIGSISISSLPAWARVYYGSGEKRLAVPSVMSYSDDSRPGSSWVGSASPSNENLPIFSPRRRPREMHPNGDRPDSMEITPVSMGNFRRGVRKMTSSIWSPHLDHDRRASRYSMWQPPSMTWSAEGGLGRRNIQVVLFALGFIFPFAWMIAAFLPLPPAPQFDMMERDHSTTMFGIPEEPEPFQRRVERGDDTRYQSALWWRRLNRFMSFVGLLIIGAIVALAVIGVRQKWMQTMRG</sequence>
<dbReference type="Proteomes" id="UP000193689">
    <property type="component" value="Unassembled WGS sequence"/>
</dbReference>
<feature type="region of interest" description="Disordered" evidence="1">
    <location>
        <begin position="663"/>
        <end position="692"/>
    </location>
</feature>
<organism evidence="3 4">
    <name type="scientific">Pseudomassariella vexata</name>
    <dbReference type="NCBI Taxonomy" id="1141098"/>
    <lineage>
        <taxon>Eukaryota</taxon>
        <taxon>Fungi</taxon>
        <taxon>Dikarya</taxon>
        <taxon>Ascomycota</taxon>
        <taxon>Pezizomycotina</taxon>
        <taxon>Sordariomycetes</taxon>
        <taxon>Xylariomycetidae</taxon>
        <taxon>Amphisphaeriales</taxon>
        <taxon>Pseudomassariaceae</taxon>
        <taxon>Pseudomassariella</taxon>
    </lineage>
</organism>
<feature type="compositionally biased region" description="Polar residues" evidence="1">
    <location>
        <begin position="509"/>
        <end position="521"/>
    </location>
</feature>
<feature type="transmembrane region" description="Helical" evidence="2">
    <location>
        <begin position="897"/>
        <end position="917"/>
    </location>
</feature>
<dbReference type="RefSeq" id="XP_040719439.1">
    <property type="nucleotide sequence ID" value="XM_040863300.1"/>
</dbReference>
<evidence type="ECO:0000313" key="4">
    <source>
        <dbReference type="Proteomes" id="UP000193689"/>
    </source>
</evidence>
<dbReference type="STRING" id="1141098.A0A1Y2ED33"/>
<feature type="region of interest" description="Disordered" evidence="1">
    <location>
        <begin position="509"/>
        <end position="540"/>
    </location>
</feature>
<feature type="compositionally biased region" description="Basic and acidic residues" evidence="1">
    <location>
        <begin position="756"/>
        <end position="766"/>
    </location>
</feature>
<feature type="region of interest" description="Disordered" evidence="1">
    <location>
        <begin position="552"/>
        <end position="647"/>
    </location>
</feature>
<keyword evidence="2" id="KW-0472">Membrane</keyword>
<evidence type="ECO:0000256" key="1">
    <source>
        <dbReference type="SAM" id="MobiDB-lite"/>
    </source>
</evidence>
<feature type="compositionally biased region" description="Low complexity" evidence="1">
    <location>
        <begin position="84"/>
        <end position="102"/>
    </location>
</feature>
<dbReference type="OrthoDB" id="4153178at2759"/>
<protein>
    <recommendedName>
        <fullName evidence="5">Serine-rich protein</fullName>
    </recommendedName>
</protein>
<feature type="compositionally biased region" description="Polar residues" evidence="1">
    <location>
        <begin position="197"/>
        <end position="213"/>
    </location>
</feature>
<keyword evidence="2" id="KW-1133">Transmembrane helix</keyword>
<dbReference type="AlphaFoldDB" id="A0A1Y2ED33"/>
<feature type="compositionally biased region" description="Basic and acidic residues" evidence="1">
    <location>
        <begin position="53"/>
        <end position="65"/>
    </location>
</feature>
<gene>
    <name evidence="3" type="ORF">BCR38DRAFT_480676</name>
</gene>
<feature type="compositionally biased region" description="Low complexity" evidence="1">
    <location>
        <begin position="1"/>
        <end position="11"/>
    </location>
</feature>
<evidence type="ECO:0000313" key="3">
    <source>
        <dbReference type="EMBL" id="ORY69489.1"/>
    </source>
</evidence>
<name>A0A1Y2ED33_9PEZI</name>
<evidence type="ECO:0000256" key="2">
    <source>
        <dbReference type="SAM" id="Phobius"/>
    </source>
</evidence>
<accession>A0A1Y2ED33</accession>
<comment type="caution">
    <text evidence="3">The sequence shown here is derived from an EMBL/GenBank/DDBJ whole genome shotgun (WGS) entry which is preliminary data.</text>
</comment>
<dbReference type="GeneID" id="63779512"/>
<proteinExistence type="predicted"/>
<keyword evidence="2" id="KW-0812">Transmembrane</keyword>
<feature type="compositionally biased region" description="Low complexity" evidence="1">
    <location>
        <begin position="424"/>
        <end position="437"/>
    </location>
</feature>
<feature type="compositionally biased region" description="Low complexity" evidence="1">
    <location>
        <begin position="301"/>
        <end position="333"/>
    </location>
</feature>
<keyword evidence="4" id="KW-1185">Reference proteome</keyword>
<dbReference type="EMBL" id="MCFJ01000002">
    <property type="protein sequence ID" value="ORY69489.1"/>
    <property type="molecule type" value="Genomic_DNA"/>
</dbReference>